<evidence type="ECO:0000256" key="1">
    <source>
        <dbReference type="SAM" id="Phobius"/>
    </source>
</evidence>
<keyword evidence="1" id="KW-0812">Transmembrane</keyword>
<dbReference type="Proteomes" id="UP000002384">
    <property type="component" value="Chromosome"/>
</dbReference>
<feature type="transmembrane region" description="Helical" evidence="1">
    <location>
        <begin position="29"/>
        <end position="49"/>
    </location>
</feature>
<dbReference type="KEGG" id="cyc:PCC7424_2843"/>
<reference evidence="3" key="1">
    <citation type="journal article" date="2011" name="MBio">
        <title>Novel metabolic attributes of the genus Cyanothece, comprising a group of unicellular nitrogen-fixing Cyanobacteria.</title>
        <authorList>
            <person name="Bandyopadhyay A."/>
            <person name="Elvitigala T."/>
            <person name="Welsh E."/>
            <person name="Stockel J."/>
            <person name="Liberton M."/>
            <person name="Min H."/>
            <person name="Sherman L.A."/>
            <person name="Pakrasi H.B."/>
        </authorList>
    </citation>
    <scope>NUCLEOTIDE SEQUENCE [LARGE SCALE GENOMIC DNA]</scope>
    <source>
        <strain evidence="3">PCC 7424</strain>
    </source>
</reference>
<dbReference type="STRING" id="65393.PCC7424_2843"/>
<accession>B7K8Q1</accession>
<keyword evidence="3" id="KW-1185">Reference proteome</keyword>
<name>B7K8Q1_GLOC7</name>
<protein>
    <submittedName>
        <fullName evidence="2">Uncharacterized protein</fullName>
    </submittedName>
</protein>
<proteinExistence type="predicted"/>
<sequence length="51" mass="5681">MLIHFTALSQDNKVKLVGGVSKNDYHRRLILLLSVSGFILGHLSVYILVNS</sequence>
<dbReference type="HOGENOM" id="CLU_3097973_0_0_3"/>
<keyword evidence="1" id="KW-1133">Transmembrane helix</keyword>
<dbReference type="AlphaFoldDB" id="B7K8Q1"/>
<dbReference type="EMBL" id="CP001291">
    <property type="protein sequence ID" value="ACK71249.1"/>
    <property type="molecule type" value="Genomic_DNA"/>
</dbReference>
<gene>
    <name evidence="2" type="ordered locus">PCC7424_2843</name>
</gene>
<keyword evidence="1" id="KW-0472">Membrane</keyword>
<evidence type="ECO:0000313" key="2">
    <source>
        <dbReference type="EMBL" id="ACK71249.1"/>
    </source>
</evidence>
<evidence type="ECO:0000313" key="3">
    <source>
        <dbReference type="Proteomes" id="UP000002384"/>
    </source>
</evidence>
<organism evidence="2 3">
    <name type="scientific">Gloeothece citriformis (strain PCC 7424)</name>
    <name type="common">Cyanothece sp. (strain PCC 7424)</name>
    <dbReference type="NCBI Taxonomy" id="65393"/>
    <lineage>
        <taxon>Bacteria</taxon>
        <taxon>Bacillati</taxon>
        <taxon>Cyanobacteriota</taxon>
        <taxon>Cyanophyceae</taxon>
        <taxon>Oscillatoriophycideae</taxon>
        <taxon>Chroococcales</taxon>
        <taxon>Aphanothecaceae</taxon>
        <taxon>Gloeothece</taxon>
        <taxon>Gloeothece citriformis</taxon>
    </lineage>
</organism>